<dbReference type="RefSeq" id="WP_027197151.1">
    <property type="nucleotide sequence ID" value="NZ_CP017561.2"/>
</dbReference>
<evidence type="ECO:0000313" key="1">
    <source>
        <dbReference type="EMBL" id="APA85366.1"/>
    </source>
</evidence>
<dbReference type="EMBL" id="CP017561">
    <property type="protein sequence ID" value="APA85366.1"/>
    <property type="molecule type" value="Genomic_DNA"/>
</dbReference>
<dbReference type="KEGG" id="pspw:BJG93_08210"/>
<proteinExistence type="predicted"/>
<keyword evidence="2" id="KW-1185">Reference proteome</keyword>
<sequence>MLIARIERNSQLTSLEMIDDDGRKSALAGGAKAGGYWLASQPNGQTQRIAIATPDFESGVELAAGKDGHENRPYEGQLLRLGGLTPRYRYSSISTVPPIASIITRISSGTSGTRSPLSLYQ</sequence>
<reference evidence="1" key="1">
    <citation type="submission" date="2016-09" db="EMBL/GenBank/DDBJ databases">
        <title>The Complete Genome of Burkholderia sprentiae wsm5005.</title>
        <authorList>
            <person name="De Meyer S."/>
            <person name="Wang P."/>
            <person name="Terpolilli J."/>
        </authorList>
    </citation>
    <scope>NUCLEOTIDE SEQUENCE [LARGE SCALE GENOMIC DNA]</scope>
    <source>
        <strain evidence="1">WSM5005</strain>
    </source>
</reference>
<dbReference type="AlphaFoldDB" id="A0A1I9YGD3"/>
<evidence type="ECO:0000313" key="2">
    <source>
        <dbReference type="Proteomes" id="UP000179860"/>
    </source>
</evidence>
<accession>A0A1I9YGD3</accession>
<reference evidence="1" key="2">
    <citation type="submission" date="2021-06" db="EMBL/GenBank/DDBJ databases">
        <authorList>
            <person name="Rogers T.H."/>
            <person name="Ramsay J.P."/>
            <person name="Wang P."/>
            <person name="Terpolilli J."/>
        </authorList>
    </citation>
    <scope>NUCLEOTIDE SEQUENCE [LARGE SCALE GENOMIC DNA]</scope>
    <source>
        <strain evidence="1">WSM5005</strain>
    </source>
</reference>
<protein>
    <submittedName>
        <fullName evidence="1">Uncharacterized protein</fullName>
    </submittedName>
</protein>
<name>A0A1I9YGD3_9BURK</name>
<dbReference type="Proteomes" id="UP000179860">
    <property type="component" value="Chromosome 1"/>
</dbReference>
<gene>
    <name evidence="1" type="ORF">BJG93_08210</name>
</gene>
<organism evidence="1 2">
    <name type="scientific">Paraburkholderia sprentiae WSM5005</name>
    <dbReference type="NCBI Taxonomy" id="754502"/>
    <lineage>
        <taxon>Bacteria</taxon>
        <taxon>Pseudomonadati</taxon>
        <taxon>Pseudomonadota</taxon>
        <taxon>Betaproteobacteria</taxon>
        <taxon>Burkholderiales</taxon>
        <taxon>Burkholderiaceae</taxon>
        <taxon>Paraburkholderia</taxon>
    </lineage>
</organism>